<gene>
    <name evidence="6" type="ORF">KHLLAP_LOCUS10899</name>
</gene>
<sequence>MSIPFAPRFLVVSLGNQKPYYDTLHSAGHFALVAAQKTLAPSQPHFMSERYGSKACQASTAVPYTMVQSPTMMNICGPWVAKAWKEMLNAHQLKPSELALVIVHDDLEMKLGDVRIRDWKASHRGHNGVKSTNTSLKPTDFPEARWSRISIGIGRPDERDRTSVSDYVLKRMTSFQRSTLDTKVGPKLVGRLRELHDDWEEENDRETSNM</sequence>
<dbReference type="Pfam" id="PF01195">
    <property type="entry name" value="Pept_tRNA_hydro"/>
    <property type="match status" value="1"/>
</dbReference>
<evidence type="ECO:0000256" key="5">
    <source>
        <dbReference type="ARBA" id="ARBA00038063"/>
    </source>
</evidence>
<evidence type="ECO:0000313" key="6">
    <source>
        <dbReference type="EMBL" id="CAJ2510431.1"/>
    </source>
</evidence>
<dbReference type="SUPFAM" id="SSF53178">
    <property type="entry name" value="Peptidyl-tRNA hydrolase-like"/>
    <property type="match status" value="1"/>
</dbReference>
<proteinExistence type="inferred from homology"/>
<evidence type="ECO:0000313" key="7">
    <source>
        <dbReference type="Proteomes" id="UP001295740"/>
    </source>
</evidence>
<evidence type="ECO:0000256" key="4">
    <source>
        <dbReference type="ARBA" id="ARBA00022884"/>
    </source>
</evidence>
<keyword evidence="4" id="KW-0694">RNA-binding</keyword>
<dbReference type="InterPro" id="IPR018171">
    <property type="entry name" value="Pept_tRNA_hydro_CS"/>
</dbReference>
<dbReference type="Proteomes" id="UP001295740">
    <property type="component" value="Unassembled WGS sequence"/>
</dbReference>
<dbReference type="PANTHER" id="PTHR17224:SF1">
    <property type="entry name" value="PEPTIDYL-TRNA HYDROLASE"/>
    <property type="match status" value="1"/>
</dbReference>
<keyword evidence="7" id="KW-1185">Reference proteome</keyword>
<dbReference type="Gene3D" id="3.40.50.1470">
    <property type="entry name" value="Peptidyl-tRNA hydrolase"/>
    <property type="match status" value="1"/>
</dbReference>
<dbReference type="PROSITE" id="PS01196">
    <property type="entry name" value="PEPT_TRNA_HYDROL_2"/>
    <property type="match status" value="1"/>
</dbReference>
<dbReference type="InterPro" id="IPR036416">
    <property type="entry name" value="Pept_tRNA_hydro_sf"/>
</dbReference>
<name>A0AAI8VSU9_9PEZI</name>
<dbReference type="PANTHER" id="PTHR17224">
    <property type="entry name" value="PEPTIDYL-TRNA HYDROLASE"/>
    <property type="match status" value="1"/>
</dbReference>
<dbReference type="EMBL" id="CAUWAG010000014">
    <property type="protein sequence ID" value="CAJ2510431.1"/>
    <property type="molecule type" value="Genomic_DNA"/>
</dbReference>
<dbReference type="AlphaFoldDB" id="A0AAI8VSU9"/>
<dbReference type="GO" id="GO:0000049">
    <property type="term" value="F:tRNA binding"/>
    <property type="evidence" value="ECO:0007669"/>
    <property type="project" value="UniProtKB-KW"/>
</dbReference>
<protein>
    <recommendedName>
        <fullName evidence="1">peptidyl-tRNA hydrolase</fullName>
        <ecNumber evidence="1">3.1.1.29</ecNumber>
    </recommendedName>
</protein>
<evidence type="ECO:0000256" key="1">
    <source>
        <dbReference type="ARBA" id="ARBA00013260"/>
    </source>
</evidence>
<keyword evidence="2" id="KW-0820">tRNA-binding</keyword>
<organism evidence="6 7">
    <name type="scientific">Anthostomella pinea</name>
    <dbReference type="NCBI Taxonomy" id="933095"/>
    <lineage>
        <taxon>Eukaryota</taxon>
        <taxon>Fungi</taxon>
        <taxon>Dikarya</taxon>
        <taxon>Ascomycota</taxon>
        <taxon>Pezizomycotina</taxon>
        <taxon>Sordariomycetes</taxon>
        <taxon>Xylariomycetidae</taxon>
        <taxon>Xylariales</taxon>
        <taxon>Xylariaceae</taxon>
        <taxon>Anthostomella</taxon>
    </lineage>
</organism>
<evidence type="ECO:0000256" key="2">
    <source>
        <dbReference type="ARBA" id="ARBA00022555"/>
    </source>
</evidence>
<comment type="caution">
    <text evidence="6">The sequence shown here is derived from an EMBL/GenBank/DDBJ whole genome shotgun (WGS) entry which is preliminary data.</text>
</comment>
<dbReference type="InterPro" id="IPR001328">
    <property type="entry name" value="Pept_tRNA_hydro"/>
</dbReference>
<reference evidence="6" key="1">
    <citation type="submission" date="2023-10" db="EMBL/GenBank/DDBJ databases">
        <authorList>
            <person name="Hackl T."/>
        </authorList>
    </citation>
    <scope>NUCLEOTIDE SEQUENCE</scope>
</reference>
<keyword evidence="3" id="KW-0378">Hydrolase</keyword>
<dbReference type="EC" id="3.1.1.29" evidence="1"/>
<dbReference type="GO" id="GO:0004045">
    <property type="term" value="F:peptidyl-tRNA hydrolase activity"/>
    <property type="evidence" value="ECO:0007669"/>
    <property type="project" value="UniProtKB-EC"/>
</dbReference>
<accession>A0AAI8VSU9</accession>
<evidence type="ECO:0000256" key="3">
    <source>
        <dbReference type="ARBA" id="ARBA00022801"/>
    </source>
</evidence>
<comment type="similarity">
    <text evidence="5">Belongs to the PTH family.</text>
</comment>